<dbReference type="RefSeq" id="XP_007680001.1">
    <property type="nucleotide sequence ID" value="XM_007681811.1"/>
</dbReference>
<keyword evidence="2" id="KW-1185">Reference proteome</keyword>
<dbReference type="Proteomes" id="UP000011761">
    <property type="component" value="Unassembled WGS sequence"/>
</dbReference>
<protein>
    <submittedName>
        <fullName evidence="1">Uncharacterized protein</fullName>
    </submittedName>
</protein>
<sequence>MPWLQLLSHKLNVVRQHSAGSSTNQSYNRVMSPVYHPFSVYISGYLIRSEVSSAARRTSPREEVGSLLASPAEVEHSCASQILQTLR</sequence>
<reference evidence="1 2" key="1">
    <citation type="journal article" date="2012" name="PLoS Pathog.">
        <title>Diverse lifestyles and strategies of plant pathogenesis encoded in the genomes of eighteen Dothideomycetes fungi.</title>
        <authorList>
            <person name="Ohm R.A."/>
            <person name="Feau N."/>
            <person name="Henrissat B."/>
            <person name="Schoch C.L."/>
            <person name="Horwitz B.A."/>
            <person name="Barry K.W."/>
            <person name="Condon B.J."/>
            <person name="Copeland A.C."/>
            <person name="Dhillon B."/>
            <person name="Glaser F."/>
            <person name="Hesse C.N."/>
            <person name="Kosti I."/>
            <person name="LaButti K."/>
            <person name="Lindquist E.A."/>
            <person name="Lucas S."/>
            <person name="Salamov A.A."/>
            <person name="Bradshaw R.E."/>
            <person name="Ciuffetti L."/>
            <person name="Hamelin R.C."/>
            <person name="Kema G.H.J."/>
            <person name="Lawrence C."/>
            <person name="Scott J.A."/>
            <person name="Spatafora J.W."/>
            <person name="Turgeon B.G."/>
            <person name="de Wit P.J.G.M."/>
            <person name="Zhong S."/>
            <person name="Goodwin S.B."/>
            <person name="Grigoriev I.V."/>
        </authorList>
    </citation>
    <scope>NUCLEOTIDE SEQUENCE [LARGE SCALE GENOMIC DNA]</scope>
    <source>
        <strain evidence="1 2">UAMH 10762</strain>
    </source>
</reference>
<organism evidence="1 2">
    <name type="scientific">Baudoinia panamericana (strain UAMH 10762)</name>
    <name type="common">Angels' share fungus</name>
    <name type="synonym">Baudoinia compniacensis (strain UAMH 10762)</name>
    <dbReference type="NCBI Taxonomy" id="717646"/>
    <lineage>
        <taxon>Eukaryota</taxon>
        <taxon>Fungi</taxon>
        <taxon>Dikarya</taxon>
        <taxon>Ascomycota</taxon>
        <taxon>Pezizomycotina</taxon>
        <taxon>Dothideomycetes</taxon>
        <taxon>Dothideomycetidae</taxon>
        <taxon>Mycosphaerellales</taxon>
        <taxon>Teratosphaeriaceae</taxon>
        <taxon>Baudoinia</taxon>
    </lineage>
</organism>
<dbReference type="KEGG" id="bcom:BAUCODRAFT_254220"/>
<accession>M2N1Q9</accession>
<evidence type="ECO:0000313" key="2">
    <source>
        <dbReference type="Proteomes" id="UP000011761"/>
    </source>
</evidence>
<proteinExistence type="predicted"/>
<dbReference type="HOGENOM" id="CLU_2483012_0_0_1"/>
<dbReference type="EMBL" id="KB445561">
    <property type="protein sequence ID" value="EMC92575.1"/>
    <property type="molecule type" value="Genomic_DNA"/>
</dbReference>
<evidence type="ECO:0000313" key="1">
    <source>
        <dbReference type="EMBL" id="EMC92575.1"/>
    </source>
</evidence>
<gene>
    <name evidence="1" type="ORF">BAUCODRAFT_254220</name>
</gene>
<dbReference type="GeneID" id="19110299"/>
<dbReference type="AlphaFoldDB" id="M2N1Q9"/>
<name>M2N1Q9_BAUPA</name>